<feature type="region of interest" description="Disordered" evidence="1">
    <location>
        <begin position="730"/>
        <end position="751"/>
    </location>
</feature>
<reference evidence="3" key="2">
    <citation type="submission" date="2025-08" db="UniProtKB">
        <authorList>
            <consortium name="Ensembl"/>
        </authorList>
    </citation>
    <scope>IDENTIFICATION</scope>
</reference>
<feature type="region of interest" description="Disordered" evidence="1">
    <location>
        <begin position="667"/>
        <end position="703"/>
    </location>
</feature>
<dbReference type="InterPro" id="IPR013087">
    <property type="entry name" value="Znf_C2H2_type"/>
</dbReference>
<feature type="compositionally biased region" description="Basic and acidic residues" evidence="1">
    <location>
        <begin position="336"/>
        <end position="358"/>
    </location>
</feature>
<feature type="compositionally biased region" description="Polar residues" evidence="1">
    <location>
        <begin position="691"/>
        <end position="701"/>
    </location>
</feature>
<evidence type="ECO:0000259" key="2">
    <source>
        <dbReference type="PROSITE" id="PS00028"/>
    </source>
</evidence>
<feature type="compositionally biased region" description="Pro residues" evidence="1">
    <location>
        <begin position="222"/>
        <end position="232"/>
    </location>
</feature>
<dbReference type="Proteomes" id="UP000694558">
    <property type="component" value="Chromosome 22"/>
</dbReference>
<evidence type="ECO:0000313" key="4">
    <source>
        <dbReference type="Proteomes" id="UP000694558"/>
    </source>
</evidence>
<dbReference type="AlphaFoldDB" id="A0A8D3ACW3"/>
<dbReference type="Ensembl" id="ENSSMAT00000016453.2">
    <property type="protein sequence ID" value="ENSSMAP00000016248.2"/>
    <property type="gene ID" value="ENSSMAG00000009961.2"/>
</dbReference>
<feature type="compositionally biased region" description="Acidic residues" evidence="1">
    <location>
        <begin position="279"/>
        <end position="289"/>
    </location>
</feature>
<sequence length="767" mass="89261">MDKFETPYDVEADFIECTVCEKSIRGETLYKIHLTTPGHRKKEESFVTAGLAVRKQSILEFKDILQYLDYLKLDEPIIGLSCLEEVPSTDPQAGLRYSCRLCHLISNLPEMVHHLIGRKHRQKYMEVNRPDLVTWDKQAILNQGGKIIRARAEIIERQDGRGNPAPLAKRGNEGNTSRVPSRQKQNRNQNIAKSLTQHNIPPLIPKQKDYGDEYSDRGRYPPMYPNAPPFNPDEPYVSRDRQTYQQQDSLSGAHVEEDQRSADYRDSNMYRREYKDPDNCLEYEEEYVEEPQGRATHEPGGAARYDPWEEEQVPHGQSQQEEYYPEEAPPYRRPQPKRDPLKEFYSEEVRRRQVRSEQEPSQPVYREDKRQWSLDRESGRHDGMNTASRPGSSEPEAKSRRFPTPMESDRSHLPLFNFIKDYQHRMRDPCKEVTVSNSGPSRTGAPSSHRRMEVTKTMSDIPEPFMRFLTGAANDEEHGKRKRKSRFSDATAEEVEMTKEIFTDDYEPPNPKYGGHHRPGALPLRPEIHAPQHPDLYTESQNLHHTESYHRESPGSEGVFDMLKGIDIENAEEADFLKKKLCSLLKEFKSKKSEKTMQNSQDGAVLRNDYNSLKPDTPLFPRHQYERTLTEDSDRRRPQDLHFKDDPRGPGWKQHEFIPDERLQDYHQSAGREPGHSNRSRYEEAFGCPGKSQSPRVSYSNEPHHTERFQAPMRPHGYRPAAEEYFVSHSPSTPLRMVDEPRMHRGPRYSNNLDKITSTLLELVSRK</sequence>
<proteinExistence type="predicted"/>
<feature type="region of interest" description="Disordered" evidence="1">
    <location>
        <begin position="472"/>
        <end position="492"/>
    </location>
</feature>
<dbReference type="PROSITE" id="PS00028">
    <property type="entry name" value="ZINC_FINGER_C2H2_1"/>
    <property type="match status" value="1"/>
</dbReference>
<feature type="compositionally biased region" description="Polar residues" evidence="1">
    <location>
        <begin position="434"/>
        <end position="446"/>
    </location>
</feature>
<feature type="domain" description="C2H2-type" evidence="2">
    <location>
        <begin position="17"/>
        <end position="39"/>
    </location>
</feature>
<accession>A0A8D3ACW3</accession>
<evidence type="ECO:0000313" key="3">
    <source>
        <dbReference type="Ensembl" id="ENSSMAP00000016248.2"/>
    </source>
</evidence>
<feature type="compositionally biased region" description="Basic and acidic residues" evidence="1">
    <location>
        <begin position="206"/>
        <end position="219"/>
    </location>
</feature>
<feature type="compositionally biased region" description="Basic and acidic residues" evidence="1">
    <location>
        <begin position="673"/>
        <end position="684"/>
    </location>
</feature>
<feature type="region of interest" description="Disordered" evidence="1">
    <location>
        <begin position="158"/>
        <end position="411"/>
    </location>
</feature>
<reference evidence="3" key="1">
    <citation type="submission" date="2023-05" db="EMBL/GenBank/DDBJ databases">
        <title>High-quality long-read genome of Scophthalmus maximus.</title>
        <authorList>
            <person name="Lien S."/>
            <person name="Martinez P."/>
        </authorList>
    </citation>
    <scope>NUCLEOTIDE SEQUENCE [LARGE SCALE GENOMIC DNA]</scope>
</reference>
<dbReference type="GeneTree" id="ENSGT00940000170761"/>
<feature type="region of interest" description="Disordered" evidence="1">
    <location>
        <begin position="430"/>
        <end position="453"/>
    </location>
</feature>
<feature type="compositionally biased region" description="Basic and acidic residues" evidence="1">
    <location>
        <begin position="365"/>
        <end position="383"/>
    </location>
</feature>
<feature type="region of interest" description="Disordered" evidence="1">
    <location>
        <begin position="591"/>
        <end position="655"/>
    </location>
</feature>
<gene>
    <name evidence="3" type="primary">si:ch211-13c6.2</name>
</gene>
<feature type="compositionally biased region" description="Basic and acidic residues" evidence="1">
    <location>
        <begin position="254"/>
        <end position="278"/>
    </location>
</feature>
<organism evidence="3 4">
    <name type="scientific">Scophthalmus maximus</name>
    <name type="common">Turbot</name>
    <name type="synonym">Psetta maxima</name>
    <dbReference type="NCBI Taxonomy" id="52904"/>
    <lineage>
        <taxon>Eukaryota</taxon>
        <taxon>Metazoa</taxon>
        <taxon>Chordata</taxon>
        <taxon>Craniata</taxon>
        <taxon>Vertebrata</taxon>
        <taxon>Euteleostomi</taxon>
        <taxon>Actinopterygii</taxon>
        <taxon>Neopterygii</taxon>
        <taxon>Teleostei</taxon>
        <taxon>Neoteleostei</taxon>
        <taxon>Acanthomorphata</taxon>
        <taxon>Carangaria</taxon>
        <taxon>Pleuronectiformes</taxon>
        <taxon>Pleuronectoidei</taxon>
        <taxon>Scophthalmidae</taxon>
        <taxon>Scophthalmus</taxon>
    </lineage>
</organism>
<feature type="compositionally biased region" description="Basic and acidic residues" evidence="1">
    <location>
        <begin position="623"/>
        <end position="655"/>
    </location>
</feature>
<evidence type="ECO:0000256" key="1">
    <source>
        <dbReference type="SAM" id="MobiDB-lite"/>
    </source>
</evidence>
<name>A0A8D3ACW3_SCOMX</name>
<protein>
    <recommendedName>
        <fullName evidence="2">C2H2-type domain-containing protein</fullName>
    </recommendedName>
</protein>
<feature type="compositionally biased region" description="Polar residues" evidence="1">
    <location>
        <begin position="173"/>
        <end position="199"/>
    </location>
</feature>